<reference evidence="2 3" key="1">
    <citation type="submission" date="2019-06" db="EMBL/GenBank/DDBJ databases">
        <title>Sorghum-associated microbial communities from plants grown in Nebraska, USA.</title>
        <authorList>
            <person name="Schachtman D."/>
        </authorList>
    </citation>
    <scope>NUCLEOTIDE SEQUENCE [LARGE SCALE GENOMIC DNA]</scope>
    <source>
        <strain evidence="2 3">2482</strain>
    </source>
</reference>
<dbReference type="Proteomes" id="UP000319671">
    <property type="component" value="Unassembled WGS sequence"/>
</dbReference>
<dbReference type="Gene3D" id="2.60.120.10">
    <property type="entry name" value="Jelly Rolls"/>
    <property type="match status" value="1"/>
</dbReference>
<gene>
    <name evidence="2" type="ORF">FB550_111116</name>
</gene>
<feature type="domain" description="Capsular polysaccharide assembling protein CapF C-terminal" evidence="1">
    <location>
        <begin position="14"/>
        <end position="129"/>
    </location>
</feature>
<dbReference type="InterPro" id="IPR014710">
    <property type="entry name" value="RmlC-like_jellyroll"/>
</dbReference>
<dbReference type="SUPFAM" id="SSF51182">
    <property type="entry name" value="RmlC-like cupins"/>
    <property type="match status" value="1"/>
</dbReference>
<dbReference type="EMBL" id="VIVN01000011">
    <property type="protein sequence ID" value="TWD96459.1"/>
    <property type="molecule type" value="Genomic_DNA"/>
</dbReference>
<name>A0A561CZ00_9BACI</name>
<dbReference type="InterPro" id="IPR029303">
    <property type="entry name" value="CapF_C"/>
</dbReference>
<organism evidence="2 3">
    <name type="scientific">Neobacillus bataviensis</name>
    <dbReference type="NCBI Taxonomy" id="220685"/>
    <lineage>
        <taxon>Bacteria</taxon>
        <taxon>Bacillati</taxon>
        <taxon>Bacillota</taxon>
        <taxon>Bacilli</taxon>
        <taxon>Bacillales</taxon>
        <taxon>Bacillaceae</taxon>
        <taxon>Neobacillus</taxon>
    </lineage>
</organism>
<accession>A0A561CZ00</accession>
<dbReference type="RefSeq" id="WP_144566946.1">
    <property type="nucleotide sequence ID" value="NZ_VIVN01000011.1"/>
</dbReference>
<evidence type="ECO:0000313" key="3">
    <source>
        <dbReference type="Proteomes" id="UP000319671"/>
    </source>
</evidence>
<evidence type="ECO:0000313" key="2">
    <source>
        <dbReference type="EMBL" id="TWD96459.1"/>
    </source>
</evidence>
<dbReference type="AlphaFoldDB" id="A0A561CZ00"/>
<comment type="caution">
    <text evidence="2">The sequence shown here is derived from an EMBL/GenBank/DDBJ whole genome shotgun (WGS) entry which is preliminary data.</text>
</comment>
<keyword evidence="3" id="KW-1185">Reference proteome</keyword>
<dbReference type="InterPro" id="IPR011051">
    <property type="entry name" value="RmlC_Cupin_sf"/>
</dbReference>
<dbReference type="Pfam" id="PF14667">
    <property type="entry name" value="Polysacc_synt_C"/>
    <property type="match status" value="1"/>
</dbReference>
<proteinExistence type="predicted"/>
<evidence type="ECO:0000259" key="1">
    <source>
        <dbReference type="Pfam" id="PF14667"/>
    </source>
</evidence>
<sequence>MENWFELIHIQPFKDKRGSLKKMLMISQLREDEKIEEVYVLFSNQGSVRGNHYHKKTLEYFSVISGKAKVALKNLDTCAFEEIIMSASSDVILRVPPNVVHAFKNEEEEPFIMLAISSKEYNKMDTDTFPMEILE</sequence>
<protein>
    <submittedName>
        <fullName evidence="2">dTDP-4-dehydrorhamnose 3,5-epimerase</fullName>
    </submittedName>
</protein>